<dbReference type="PANTHER" id="PTHR47027:SF20">
    <property type="entry name" value="REVERSE TRANSCRIPTASE-LIKE PROTEIN WITH RNA-DIRECTED DNA POLYMERASE DOMAIN"/>
    <property type="match status" value="1"/>
</dbReference>
<accession>A0A2H3D471</accession>
<organism evidence="2 3">
    <name type="scientific">Armillaria gallica</name>
    <name type="common">Bulbous honey fungus</name>
    <name type="synonym">Armillaria bulbosa</name>
    <dbReference type="NCBI Taxonomy" id="47427"/>
    <lineage>
        <taxon>Eukaryota</taxon>
        <taxon>Fungi</taxon>
        <taxon>Dikarya</taxon>
        <taxon>Basidiomycota</taxon>
        <taxon>Agaricomycotina</taxon>
        <taxon>Agaricomycetes</taxon>
        <taxon>Agaricomycetidae</taxon>
        <taxon>Agaricales</taxon>
        <taxon>Marasmiineae</taxon>
        <taxon>Physalacriaceae</taxon>
        <taxon>Armillaria</taxon>
    </lineage>
</organism>
<evidence type="ECO:0000259" key="1">
    <source>
        <dbReference type="PROSITE" id="PS50878"/>
    </source>
</evidence>
<protein>
    <recommendedName>
        <fullName evidence="1">Reverse transcriptase domain-containing protein</fullName>
    </recommendedName>
</protein>
<reference evidence="3" key="1">
    <citation type="journal article" date="2017" name="Nat. Ecol. Evol.">
        <title>Genome expansion and lineage-specific genetic innovations in the forest pathogenic fungi Armillaria.</title>
        <authorList>
            <person name="Sipos G."/>
            <person name="Prasanna A.N."/>
            <person name="Walter M.C."/>
            <person name="O'Connor E."/>
            <person name="Balint B."/>
            <person name="Krizsan K."/>
            <person name="Kiss B."/>
            <person name="Hess J."/>
            <person name="Varga T."/>
            <person name="Slot J."/>
            <person name="Riley R."/>
            <person name="Boka B."/>
            <person name="Rigling D."/>
            <person name="Barry K."/>
            <person name="Lee J."/>
            <person name="Mihaltcheva S."/>
            <person name="LaButti K."/>
            <person name="Lipzen A."/>
            <person name="Waldron R."/>
            <person name="Moloney N.M."/>
            <person name="Sperisen C."/>
            <person name="Kredics L."/>
            <person name="Vagvoelgyi C."/>
            <person name="Patrignani A."/>
            <person name="Fitzpatrick D."/>
            <person name="Nagy I."/>
            <person name="Doyle S."/>
            <person name="Anderson J.B."/>
            <person name="Grigoriev I.V."/>
            <person name="Gueldener U."/>
            <person name="Muensterkoetter M."/>
            <person name="Nagy L.G."/>
        </authorList>
    </citation>
    <scope>NUCLEOTIDE SEQUENCE [LARGE SCALE GENOMIC DNA]</scope>
    <source>
        <strain evidence="3">Ar21-2</strain>
    </source>
</reference>
<dbReference type="OMA" id="PVEMEMN"/>
<evidence type="ECO:0000313" key="2">
    <source>
        <dbReference type="EMBL" id="PBK85588.1"/>
    </source>
</evidence>
<feature type="domain" description="Reverse transcriptase" evidence="1">
    <location>
        <begin position="1"/>
        <end position="158"/>
    </location>
</feature>
<dbReference type="PROSITE" id="PS50878">
    <property type="entry name" value="RT_POL"/>
    <property type="match status" value="1"/>
</dbReference>
<sequence>MGLMAVLGSDGIDKMDLVAVLRMSDSVVTHVTCLNSTDLFGALVGLLTGDTSSPVLWNLFASDLEMPAHKDDVVLAGRKLSILAQADDILLLSHSPSGFQLKLNAMASWGGVNFILVNRIKTVAMVYGAPVPSPLPSFTVGSNILGVSEKEKYVGVVFSTDTRSMFENHYKAKEKAARYYGHSIWAIEDRTGDLLPWHAKQLYMARVDCHLIHGCEVMPDATKSLIEPLVDVQVKFIRKMLHVGSRSMLVPLHTETGITPLQTRRFILVLKFLKYTLALQDKHLVRAAIMNSIVLHIAGRKTWFTDLLQAACNLPYPLAYELDPWSLTPDYVDLYSKMVFHCMERSLQQQVDSSDKLYLLHGRKEPVKNKSPRTITLTLRHYLDVKIKDHRKALTWMLLSSHMLAIERLRWRELGRPRLERDHRKCRFCKIVVESPEHAMLGCTSSQVLVHTRSQMLARVIRDEPDLAPMYGQLDDVEFLKRLVQSRKAIATVAKWAHSVLKIFYAVPVYRGG</sequence>
<dbReference type="InParanoid" id="A0A2H3D471"/>
<name>A0A2H3D471_ARMGA</name>
<keyword evidence="3" id="KW-1185">Reference proteome</keyword>
<dbReference type="InterPro" id="IPR000477">
    <property type="entry name" value="RT_dom"/>
</dbReference>
<dbReference type="PANTHER" id="PTHR47027">
    <property type="entry name" value="REVERSE TRANSCRIPTASE DOMAIN-CONTAINING PROTEIN"/>
    <property type="match status" value="1"/>
</dbReference>
<evidence type="ECO:0000313" key="3">
    <source>
        <dbReference type="Proteomes" id="UP000217790"/>
    </source>
</evidence>
<dbReference type="STRING" id="47427.A0A2H3D471"/>
<proteinExistence type="predicted"/>
<dbReference type="AlphaFoldDB" id="A0A2H3D471"/>
<dbReference type="Proteomes" id="UP000217790">
    <property type="component" value="Unassembled WGS sequence"/>
</dbReference>
<dbReference type="OrthoDB" id="3240817at2759"/>
<gene>
    <name evidence="2" type="ORF">ARMGADRAFT_1066986</name>
</gene>
<dbReference type="EMBL" id="KZ293690">
    <property type="protein sequence ID" value="PBK85588.1"/>
    <property type="molecule type" value="Genomic_DNA"/>
</dbReference>